<feature type="transmembrane region" description="Helical" evidence="1">
    <location>
        <begin position="6"/>
        <end position="31"/>
    </location>
</feature>
<keyword evidence="1" id="KW-0812">Transmembrane</keyword>
<reference evidence="2" key="1">
    <citation type="submission" date="2019-08" db="EMBL/GenBank/DDBJ databases">
        <authorList>
            <person name="Kucharzyk K."/>
            <person name="Murdoch R.W."/>
            <person name="Higgins S."/>
            <person name="Loffler F."/>
        </authorList>
    </citation>
    <scope>NUCLEOTIDE SEQUENCE</scope>
</reference>
<accession>A0A645HJF9</accession>
<gene>
    <name evidence="2" type="ORF">SDC9_186261</name>
</gene>
<name>A0A645HJF9_9ZZZZ</name>
<keyword evidence="1" id="KW-1133">Transmembrane helix</keyword>
<dbReference type="AlphaFoldDB" id="A0A645HJF9"/>
<organism evidence="2">
    <name type="scientific">bioreactor metagenome</name>
    <dbReference type="NCBI Taxonomy" id="1076179"/>
    <lineage>
        <taxon>unclassified sequences</taxon>
        <taxon>metagenomes</taxon>
        <taxon>ecological metagenomes</taxon>
    </lineage>
</organism>
<dbReference type="EMBL" id="VSSQ01094147">
    <property type="protein sequence ID" value="MPN38736.1"/>
    <property type="molecule type" value="Genomic_DNA"/>
</dbReference>
<keyword evidence="1" id="KW-0472">Membrane</keyword>
<proteinExistence type="predicted"/>
<evidence type="ECO:0000256" key="1">
    <source>
        <dbReference type="SAM" id="Phobius"/>
    </source>
</evidence>
<sequence length="103" mass="10880">MSVTIISVTFGFPSVIVSVLSNTIVFILCAVSRATPLFINTPYSAPLPVPTIIAVGVARPKAQGQAITRTDINMVKANTPVSPPNQYQAAAERIEIVITIGTK</sequence>
<comment type="caution">
    <text evidence="2">The sequence shown here is derived from an EMBL/GenBank/DDBJ whole genome shotgun (WGS) entry which is preliminary data.</text>
</comment>
<protein>
    <submittedName>
        <fullName evidence="2">Uncharacterized protein</fullName>
    </submittedName>
</protein>
<evidence type="ECO:0000313" key="2">
    <source>
        <dbReference type="EMBL" id="MPN38736.1"/>
    </source>
</evidence>